<dbReference type="GO" id="GO:0052856">
    <property type="term" value="F:NAD(P)HX epimerase activity"/>
    <property type="evidence" value="ECO:0007669"/>
    <property type="project" value="TreeGrafter"/>
</dbReference>
<keyword evidence="3 6" id="KW-0521">NADP</keyword>
<comment type="catalytic activity">
    <reaction evidence="6">
        <text>(6S)-NADPHX + ADP = AMP + phosphate + NADPH + H(+)</text>
        <dbReference type="Rhea" id="RHEA:32235"/>
        <dbReference type="ChEBI" id="CHEBI:15378"/>
        <dbReference type="ChEBI" id="CHEBI:43474"/>
        <dbReference type="ChEBI" id="CHEBI:57783"/>
        <dbReference type="ChEBI" id="CHEBI:64076"/>
        <dbReference type="ChEBI" id="CHEBI:456215"/>
        <dbReference type="ChEBI" id="CHEBI:456216"/>
        <dbReference type="EC" id="4.2.1.136"/>
    </reaction>
</comment>
<keyword evidence="1 6" id="KW-0547">Nucleotide-binding</keyword>
<dbReference type="Pfam" id="PF01256">
    <property type="entry name" value="Carb_kinase"/>
    <property type="match status" value="1"/>
</dbReference>
<feature type="binding site" evidence="6">
    <location>
        <position position="43"/>
    </location>
    <ligand>
        <name>(6S)-NADPHX</name>
        <dbReference type="ChEBI" id="CHEBI:64076"/>
    </ligand>
</feature>
<protein>
    <recommendedName>
        <fullName evidence="6">ADP-dependent (S)-NAD(P)H-hydrate dehydratase</fullName>
        <ecNumber evidence="6">4.2.1.136</ecNumber>
    </recommendedName>
    <alternativeName>
        <fullName evidence="6">ADP-dependent NAD(P)HX dehydratase</fullName>
    </alternativeName>
</protein>
<accession>A0A8J6U9B8</accession>
<dbReference type="InterPro" id="IPR029056">
    <property type="entry name" value="Ribokinase-like"/>
</dbReference>
<dbReference type="AlphaFoldDB" id="A0A8J6U9B8"/>
<dbReference type="CDD" id="cd01171">
    <property type="entry name" value="YXKO-related"/>
    <property type="match status" value="1"/>
</dbReference>
<comment type="similarity">
    <text evidence="6">Belongs to the NnrD/CARKD family.</text>
</comment>
<proteinExistence type="inferred from homology"/>
<gene>
    <name evidence="6" type="primary">nnrD</name>
    <name evidence="8" type="ORF">ICI42_20150</name>
</gene>
<organism evidence="8 9">
    <name type="scientific">Oryzicola mucosus</name>
    <dbReference type="NCBI Taxonomy" id="2767425"/>
    <lineage>
        <taxon>Bacteria</taxon>
        <taxon>Pseudomonadati</taxon>
        <taxon>Pseudomonadota</taxon>
        <taxon>Alphaproteobacteria</taxon>
        <taxon>Hyphomicrobiales</taxon>
        <taxon>Phyllobacteriaceae</taxon>
        <taxon>Oryzicola</taxon>
    </lineage>
</organism>
<comment type="subunit">
    <text evidence="6">Homotetramer.</text>
</comment>
<keyword evidence="2 6" id="KW-0067">ATP-binding</keyword>
<dbReference type="GO" id="GO:0046496">
    <property type="term" value="P:nicotinamide nucleotide metabolic process"/>
    <property type="evidence" value="ECO:0007669"/>
    <property type="project" value="UniProtKB-UniRule"/>
</dbReference>
<feature type="binding site" evidence="6">
    <location>
        <begin position="201"/>
        <end position="205"/>
    </location>
    <ligand>
        <name>AMP</name>
        <dbReference type="ChEBI" id="CHEBI:456215"/>
    </ligand>
</feature>
<evidence type="ECO:0000256" key="3">
    <source>
        <dbReference type="ARBA" id="ARBA00022857"/>
    </source>
</evidence>
<evidence type="ECO:0000256" key="2">
    <source>
        <dbReference type="ARBA" id="ARBA00022840"/>
    </source>
</evidence>
<comment type="catalytic activity">
    <reaction evidence="6">
        <text>(6S)-NADHX + ADP = AMP + phosphate + NADH + H(+)</text>
        <dbReference type="Rhea" id="RHEA:32223"/>
        <dbReference type="ChEBI" id="CHEBI:15378"/>
        <dbReference type="ChEBI" id="CHEBI:43474"/>
        <dbReference type="ChEBI" id="CHEBI:57945"/>
        <dbReference type="ChEBI" id="CHEBI:64074"/>
        <dbReference type="ChEBI" id="CHEBI:456215"/>
        <dbReference type="ChEBI" id="CHEBI:456216"/>
        <dbReference type="EC" id="4.2.1.136"/>
    </reaction>
</comment>
<name>A0A8J6U9B8_9HYPH</name>
<dbReference type="PANTHER" id="PTHR12592:SF0">
    <property type="entry name" value="ATP-DEPENDENT (S)-NAD(P)H-HYDRATE DEHYDRATASE"/>
    <property type="match status" value="1"/>
</dbReference>
<feature type="binding site" evidence="6">
    <location>
        <position position="114"/>
    </location>
    <ligand>
        <name>(6S)-NADPHX</name>
        <dbReference type="ChEBI" id="CHEBI:64076"/>
    </ligand>
</feature>
<dbReference type="SUPFAM" id="SSF53613">
    <property type="entry name" value="Ribokinase-like"/>
    <property type="match status" value="1"/>
</dbReference>
<dbReference type="InterPro" id="IPR000631">
    <property type="entry name" value="CARKD"/>
</dbReference>
<dbReference type="NCBIfam" id="TIGR00196">
    <property type="entry name" value="yjeF_cterm"/>
    <property type="match status" value="1"/>
</dbReference>
<evidence type="ECO:0000313" key="8">
    <source>
        <dbReference type="EMBL" id="MBD0416967.1"/>
    </source>
</evidence>
<dbReference type="GO" id="GO:0052855">
    <property type="term" value="F:ADP-dependent NAD(P)H-hydrate dehydratase activity"/>
    <property type="evidence" value="ECO:0007669"/>
    <property type="project" value="UniProtKB-UniRule"/>
</dbReference>
<comment type="function">
    <text evidence="6">Catalyzes the dehydration of the S-form of NAD(P)HX at the expense of ADP, which is converted to AMP. Together with NAD(P)HX epimerase, which catalyzes the epimerization of the S- and R-forms, the enzyme allows the repair of both epimers of NAD(P)HX, a damaged form of NAD(P)H that is a result of enzymatic or heat-dependent hydration.</text>
</comment>
<evidence type="ECO:0000256" key="6">
    <source>
        <dbReference type="HAMAP-Rule" id="MF_01965"/>
    </source>
</evidence>
<dbReference type="HAMAP" id="MF_01965">
    <property type="entry name" value="NADHX_dehydratase"/>
    <property type="match status" value="1"/>
</dbReference>
<dbReference type="GO" id="GO:0110051">
    <property type="term" value="P:metabolite repair"/>
    <property type="evidence" value="ECO:0007669"/>
    <property type="project" value="TreeGrafter"/>
</dbReference>
<keyword evidence="9" id="KW-1185">Reference proteome</keyword>
<feature type="binding site" evidence="6">
    <location>
        <position position="164"/>
    </location>
    <ligand>
        <name>(6S)-NADPHX</name>
        <dbReference type="ChEBI" id="CHEBI:64076"/>
    </ligand>
</feature>
<dbReference type="RefSeq" id="WP_188166403.1">
    <property type="nucleotide sequence ID" value="NZ_JACVVX010000008.1"/>
</dbReference>
<dbReference type="Proteomes" id="UP000643405">
    <property type="component" value="Unassembled WGS sequence"/>
</dbReference>
<feature type="domain" description="YjeF C-terminal" evidence="7">
    <location>
        <begin position="8"/>
        <end position="290"/>
    </location>
</feature>
<dbReference type="GO" id="GO:0005524">
    <property type="term" value="F:ATP binding"/>
    <property type="evidence" value="ECO:0007669"/>
    <property type="project" value="UniProtKB-KW"/>
</dbReference>
<feature type="binding site" evidence="6">
    <location>
        <position position="230"/>
    </location>
    <ligand>
        <name>AMP</name>
        <dbReference type="ChEBI" id="CHEBI:456215"/>
    </ligand>
</feature>
<evidence type="ECO:0000259" key="7">
    <source>
        <dbReference type="PROSITE" id="PS51383"/>
    </source>
</evidence>
<keyword evidence="4 6" id="KW-0520">NAD</keyword>
<keyword evidence="5 6" id="KW-0456">Lyase</keyword>
<evidence type="ECO:0000256" key="4">
    <source>
        <dbReference type="ARBA" id="ARBA00023027"/>
    </source>
</evidence>
<evidence type="ECO:0000256" key="5">
    <source>
        <dbReference type="ARBA" id="ARBA00023239"/>
    </source>
</evidence>
<dbReference type="Gene3D" id="3.40.1190.20">
    <property type="match status" value="1"/>
</dbReference>
<dbReference type="PROSITE" id="PS51383">
    <property type="entry name" value="YJEF_C_3"/>
    <property type="match status" value="1"/>
</dbReference>
<evidence type="ECO:0000256" key="1">
    <source>
        <dbReference type="ARBA" id="ARBA00022741"/>
    </source>
</evidence>
<sequence length="293" mass="30223">MKPATAIDALLLKRHPLPWPDGGSKENRGRVAIIGGSRDLSGAVLLACVAALRAGAGKLQMATVESRAGYFATALPEALVTGLRETETGAMCRSNGALLTSKVKGSDTILIGPGMLETEDTRILVKQLAADMEDTAFVFDAGALDGIAASHFLNGKHLPVLTPHAGEMANLLGIDRETVESKPAEIAETVARDLNAVVILKGAETFIADPGGNMWFYRGGGVGLGTSGSGDVLAGVVAGLLARGATPVEASCWAVYLHGEAGAGLAKTIGPLGFLAREIADEIPRLMGQFPRS</sequence>
<feature type="binding site" evidence="6">
    <location>
        <position position="231"/>
    </location>
    <ligand>
        <name>(6S)-NADPHX</name>
        <dbReference type="ChEBI" id="CHEBI:64076"/>
    </ligand>
</feature>
<evidence type="ECO:0000313" key="9">
    <source>
        <dbReference type="Proteomes" id="UP000643405"/>
    </source>
</evidence>
<dbReference type="EC" id="4.2.1.136" evidence="6"/>
<reference evidence="8" key="1">
    <citation type="submission" date="2020-09" db="EMBL/GenBank/DDBJ databases">
        <title>Genome seq and assembly of Tianweitania sp.</title>
        <authorList>
            <person name="Chhetri G."/>
        </authorList>
    </citation>
    <scope>NUCLEOTIDE SEQUENCE</scope>
    <source>
        <strain evidence="8">Rool2</strain>
    </source>
</reference>
<dbReference type="PANTHER" id="PTHR12592">
    <property type="entry name" value="ATP-DEPENDENT (S)-NAD(P)H-HYDRATE DEHYDRATASE FAMILY MEMBER"/>
    <property type="match status" value="1"/>
</dbReference>
<comment type="cofactor">
    <cofactor evidence="6">
        <name>Mg(2+)</name>
        <dbReference type="ChEBI" id="CHEBI:18420"/>
    </cofactor>
</comment>
<comment type="caution">
    <text evidence="8">The sequence shown here is derived from an EMBL/GenBank/DDBJ whole genome shotgun (WGS) entry which is preliminary data.</text>
</comment>
<dbReference type="EMBL" id="JACVVX010000008">
    <property type="protein sequence ID" value="MBD0416967.1"/>
    <property type="molecule type" value="Genomic_DNA"/>
</dbReference>